<comment type="pathway">
    <text evidence="4">Amino-acid biosynthesis; L-tryptophan biosynthesis; L-tryptophan from chorismate: step 4/5.</text>
</comment>
<organism evidence="16">
    <name type="scientific">Salpingoeca rosetta (strain ATCC 50818 / BSB-021)</name>
    <dbReference type="NCBI Taxonomy" id="946362"/>
    <lineage>
        <taxon>Eukaryota</taxon>
        <taxon>Choanoflagellata</taxon>
        <taxon>Craspedida</taxon>
        <taxon>Salpingoecidae</taxon>
        <taxon>Salpingoeca</taxon>
    </lineage>
</organism>
<comment type="pathway">
    <text evidence="3">Amino-acid biosynthesis; L-tryptophan biosynthesis; L-tryptophan from chorismate: step 3/5.</text>
</comment>
<sequence length="906" mass="94197">MSRNDDDEARTGGRAALGDGDGGGPSPWVVALHVQVAAAGAGDSAVSWGADALFAAVFAACAPRGGVKVTTCATSQCPLAMQLLRQLGMELNLSAQQCRDALHLHNFALESDARGPDAATGDQPAQKRSKTGDQEQHSGTTNNNNNCSSDNSNSSSSGGMQGLSAQGNTPRHRFFALATPDQLASTVRSLDKEAAEGGAVQRALLGIPSPATPATSAQEQQHVHLFEWSSKGATDPKGTHTALHTETAPSAAVPAGIDVPPGLAFVGSLPLGHAPSTGVDARVAVSNLRHVLTARNTKAATAWNTIARALEALACGAPIRLHLAAPTAAVLGHVETQLDKLVAYTRRFSVTGKTTASTGGKKQDILAVISQQRLRDVATSKEEVSLEEMKRRAASQPPPIDFAARLRACQPMAVMAEVKRASPSRGDIAPDMKADEQARRYARGGAAAISVLTEPTWFKGTLDDLRAARNVFHDDGDRPAFLRKDFLLDEYQVYEARAYGADTCLLIVAILSDAQLSSLMATCRSLGMEPLVEVATPGEMARAVAAGAAVIGINNRNLKDFSVDTNTTATVISSVQGGLRASTIVCALSGINTRLDVQRYRAAGCKAVLVGESLMRAPDPAVKIAQLRGLEPALAPPPTPASTTAVPSTTPLGVLVKICGVKTPAMAMHAITCGADMVGLVFAEGSTRKVTVEQASAIAAAVRKLADLPPALTPGIRSRVRAADEDVFANYARAASRLRMLAAYRPLVVGVFANQDAAAVADIARAVPLDVIQLSGTEGIDAARAFDSTSIVIKATHIAPTTTAADVAQHVRAVEPGVQPDAILLDTKSKGALGGTGIAFDHALAASLVREHGLPLMLAGGLTVDNIGEKVAAVRPFAVDVSSGVETDGRKDRDKIETFIRAAKLA</sequence>
<dbReference type="EMBL" id="GL832968">
    <property type="protein sequence ID" value="EGD74391.1"/>
    <property type="molecule type" value="Genomic_DNA"/>
</dbReference>
<evidence type="ECO:0000256" key="5">
    <source>
        <dbReference type="ARBA" id="ARBA00022605"/>
    </source>
</evidence>
<evidence type="ECO:0000259" key="13">
    <source>
        <dbReference type="Pfam" id="PF00218"/>
    </source>
</evidence>
<evidence type="ECO:0000256" key="3">
    <source>
        <dbReference type="ARBA" id="ARBA00004664"/>
    </source>
</evidence>
<dbReference type="KEGG" id="sre:PTSG_06402"/>
<evidence type="ECO:0000256" key="12">
    <source>
        <dbReference type="SAM" id="MobiDB-lite"/>
    </source>
</evidence>
<dbReference type="Pfam" id="PF00218">
    <property type="entry name" value="IGPS"/>
    <property type="match status" value="1"/>
</dbReference>
<dbReference type="InterPro" id="IPR045186">
    <property type="entry name" value="Indole-3-glycerol_P_synth"/>
</dbReference>
<dbReference type="InterPro" id="IPR001240">
    <property type="entry name" value="PRAI_dom"/>
</dbReference>
<dbReference type="GO" id="GO:0004640">
    <property type="term" value="F:phosphoribosylanthranilate isomerase activity"/>
    <property type="evidence" value="ECO:0007669"/>
    <property type="project" value="UniProtKB-EC"/>
</dbReference>
<evidence type="ECO:0000313" key="15">
    <source>
        <dbReference type="EMBL" id="EGD74391.1"/>
    </source>
</evidence>
<evidence type="ECO:0000256" key="9">
    <source>
        <dbReference type="ARBA" id="ARBA00023235"/>
    </source>
</evidence>
<feature type="region of interest" description="Disordered" evidence="12">
    <location>
        <begin position="112"/>
        <end position="167"/>
    </location>
</feature>
<feature type="domain" description="N-(5'phosphoribosyl) anthranilate isomerase (PRAI)" evidence="14">
    <location>
        <begin position="741"/>
        <end position="901"/>
    </location>
</feature>
<evidence type="ECO:0000256" key="8">
    <source>
        <dbReference type="ARBA" id="ARBA00023141"/>
    </source>
</evidence>
<dbReference type="RefSeq" id="XP_004993291.1">
    <property type="nucleotide sequence ID" value="XM_004993234.1"/>
</dbReference>
<keyword evidence="15" id="KW-0315">Glutamine amidotransferase</keyword>
<dbReference type="AlphaFoldDB" id="F2UBX6"/>
<evidence type="ECO:0000256" key="4">
    <source>
        <dbReference type="ARBA" id="ARBA00004696"/>
    </source>
</evidence>
<comment type="catalytic activity">
    <reaction evidence="1">
        <text>N-(5-phospho-beta-D-ribosyl)anthranilate = 1-(2-carboxyphenylamino)-1-deoxy-D-ribulose 5-phosphate</text>
        <dbReference type="Rhea" id="RHEA:21540"/>
        <dbReference type="ChEBI" id="CHEBI:18277"/>
        <dbReference type="ChEBI" id="CHEBI:58613"/>
        <dbReference type="EC" id="5.3.1.24"/>
    </reaction>
</comment>
<evidence type="ECO:0000256" key="11">
    <source>
        <dbReference type="ARBA" id="ARBA00023268"/>
    </source>
</evidence>
<evidence type="ECO:0000256" key="2">
    <source>
        <dbReference type="ARBA" id="ARBA00001633"/>
    </source>
</evidence>
<keyword evidence="15" id="KW-0808">Transferase</keyword>
<dbReference type="eggNOG" id="KOG4201">
    <property type="taxonomic scope" value="Eukaryota"/>
</dbReference>
<dbReference type="InParanoid" id="F2UBX6"/>
<dbReference type="Gene3D" id="3.20.20.70">
    <property type="entry name" value="Aldolase class I"/>
    <property type="match status" value="2"/>
</dbReference>
<dbReference type="Pfam" id="PF00697">
    <property type="entry name" value="PRAI"/>
    <property type="match status" value="1"/>
</dbReference>
<name>F2UBX6_SALR5</name>
<dbReference type="PROSITE" id="PS00614">
    <property type="entry name" value="IGPS"/>
    <property type="match status" value="1"/>
</dbReference>
<accession>F2UBX6</accession>
<dbReference type="NCBIfam" id="NF001377">
    <property type="entry name" value="PRK00278.2-4"/>
    <property type="match status" value="1"/>
</dbReference>
<comment type="catalytic activity">
    <reaction evidence="2">
        <text>1-(2-carboxyphenylamino)-1-deoxy-D-ribulose 5-phosphate + H(+) = (1S,2R)-1-C-(indol-3-yl)glycerol 3-phosphate + CO2 + H2O</text>
        <dbReference type="Rhea" id="RHEA:23476"/>
        <dbReference type="ChEBI" id="CHEBI:15377"/>
        <dbReference type="ChEBI" id="CHEBI:15378"/>
        <dbReference type="ChEBI" id="CHEBI:16526"/>
        <dbReference type="ChEBI" id="CHEBI:58613"/>
        <dbReference type="ChEBI" id="CHEBI:58866"/>
        <dbReference type="EC" id="4.1.1.48"/>
    </reaction>
</comment>
<evidence type="ECO:0000313" key="16">
    <source>
        <dbReference type="Proteomes" id="UP000007799"/>
    </source>
</evidence>
<dbReference type="STRING" id="946362.F2UBX6"/>
<keyword evidence="9" id="KW-0413">Isomerase</keyword>
<dbReference type="CDD" id="cd00405">
    <property type="entry name" value="PRAI"/>
    <property type="match status" value="1"/>
</dbReference>
<proteinExistence type="inferred from homology"/>
<keyword evidence="16" id="KW-1185">Reference proteome</keyword>
<dbReference type="CDD" id="cd00331">
    <property type="entry name" value="IGPS"/>
    <property type="match status" value="1"/>
</dbReference>
<gene>
    <name evidence="15" type="ORF">PTSG_06402</name>
</gene>
<dbReference type="InterPro" id="IPR011060">
    <property type="entry name" value="RibuloseP-bd_barrel"/>
</dbReference>
<protein>
    <submittedName>
        <fullName evidence="15">Trifunctional protein with glutamine amidotransferase</fullName>
    </submittedName>
</protein>
<keyword evidence="10" id="KW-0456">Lyase</keyword>
<keyword evidence="6" id="KW-0210">Decarboxylase</keyword>
<keyword evidence="7" id="KW-0822">Tryptophan biosynthesis</keyword>
<evidence type="ECO:0000256" key="1">
    <source>
        <dbReference type="ARBA" id="ARBA00001164"/>
    </source>
</evidence>
<dbReference type="FunFam" id="3.20.20.70:FF:000024">
    <property type="entry name" value="Indole-3-glycerol phosphate synthase"/>
    <property type="match status" value="1"/>
</dbReference>
<dbReference type="HAMAP" id="MF_00135">
    <property type="entry name" value="PRAI"/>
    <property type="match status" value="1"/>
</dbReference>
<feature type="domain" description="Indole-3-glycerol phosphate synthase" evidence="13">
    <location>
        <begin position="368"/>
        <end position="627"/>
    </location>
</feature>
<reference evidence="15" key="1">
    <citation type="submission" date="2009-08" db="EMBL/GenBank/DDBJ databases">
        <title>Annotation of Salpingoeca rosetta.</title>
        <authorList>
            <consortium name="The Broad Institute Genome Sequencing Platform"/>
            <person name="Russ C."/>
            <person name="Cuomo C."/>
            <person name="Burger G."/>
            <person name="Gray M.W."/>
            <person name="Holland P.W.H."/>
            <person name="King N."/>
            <person name="Lang F.B.F."/>
            <person name="Roger A.J."/>
            <person name="Ruiz-Trillo I."/>
            <person name="Young S.K."/>
            <person name="Zeng Q."/>
            <person name="Gargeya S."/>
            <person name="Alvarado L."/>
            <person name="Berlin A."/>
            <person name="Chapman S.B."/>
            <person name="Chen Z."/>
            <person name="Freedman E."/>
            <person name="Gellesch M."/>
            <person name="Goldberg J."/>
            <person name="Griggs A."/>
            <person name="Gujja S."/>
            <person name="Heilman E."/>
            <person name="Heiman D."/>
            <person name="Howarth C."/>
            <person name="Mehta T."/>
            <person name="Neiman D."/>
            <person name="Pearson M."/>
            <person name="Roberts A."/>
            <person name="Saif S."/>
            <person name="Shea T."/>
            <person name="Shenoy N."/>
            <person name="Sisk P."/>
            <person name="Stolte C."/>
            <person name="Sykes S."/>
            <person name="White J."/>
            <person name="Yandava C."/>
            <person name="Haas B."/>
            <person name="Nusbaum C."/>
            <person name="Birren B."/>
        </authorList>
    </citation>
    <scope>NUCLEOTIDE SEQUENCE [LARGE SCALE GENOMIC DNA]</scope>
    <source>
        <strain evidence="15">ATCC 50818</strain>
    </source>
</reference>
<dbReference type="PANTHER" id="PTHR22854">
    <property type="entry name" value="TRYPTOPHAN BIOSYNTHESIS PROTEIN"/>
    <property type="match status" value="1"/>
</dbReference>
<dbReference type="UniPathway" id="UPA00035">
    <property type="reaction ID" value="UER00042"/>
</dbReference>
<dbReference type="eggNOG" id="KOG4202">
    <property type="taxonomic scope" value="Eukaryota"/>
</dbReference>
<dbReference type="Proteomes" id="UP000007799">
    <property type="component" value="Unassembled WGS sequence"/>
</dbReference>
<dbReference type="PANTHER" id="PTHR22854:SF2">
    <property type="entry name" value="INDOLE-3-GLYCEROL-PHOSPHATE SYNTHASE"/>
    <property type="match status" value="1"/>
</dbReference>
<dbReference type="GeneID" id="16073866"/>
<dbReference type="InterPro" id="IPR013785">
    <property type="entry name" value="Aldolase_TIM"/>
</dbReference>
<keyword evidence="11" id="KW-0511">Multifunctional enzyme</keyword>
<keyword evidence="8" id="KW-0057">Aromatic amino acid biosynthesis</keyword>
<evidence type="ECO:0000259" key="14">
    <source>
        <dbReference type="Pfam" id="PF00697"/>
    </source>
</evidence>
<dbReference type="GO" id="GO:0004425">
    <property type="term" value="F:indole-3-glycerol-phosphate synthase activity"/>
    <property type="evidence" value="ECO:0007669"/>
    <property type="project" value="UniProtKB-EC"/>
</dbReference>
<feature type="region of interest" description="Disordered" evidence="12">
    <location>
        <begin position="1"/>
        <end position="22"/>
    </location>
</feature>
<dbReference type="OrthoDB" id="524799at2759"/>
<evidence type="ECO:0000256" key="7">
    <source>
        <dbReference type="ARBA" id="ARBA00022822"/>
    </source>
</evidence>
<dbReference type="GO" id="GO:0016740">
    <property type="term" value="F:transferase activity"/>
    <property type="evidence" value="ECO:0007669"/>
    <property type="project" value="UniProtKB-KW"/>
</dbReference>
<dbReference type="GO" id="GO:0000162">
    <property type="term" value="P:L-tryptophan biosynthetic process"/>
    <property type="evidence" value="ECO:0007669"/>
    <property type="project" value="UniProtKB-UniPathway"/>
</dbReference>
<dbReference type="SUPFAM" id="SSF51366">
    <property type="entry name" value="Ribulose-phoshate binding barrel"/>
    <property type="match status" value="2"/>
</dbReference>
<evidence type="ECO:0000256" key="6">
    <source>
        <dbReference type="ARBA" id="ARBA00022793"/>
    </source>
</evidence>
<dbReference type="InterPro" id="IPR001468">
    <property type="entry name" value="Indole-3-GlycerolPSynthase_CS"/>
</dbReference>
<dbReference type="InterPro" id="IPR013798">
    <property type="entry name" value="Indole-3-glycerol_P_synth_dom"/>
</dbReference>
<feature type="compositionally biased region" description="Low complexity" evidence="12">
    <location>
        <begin position="142"/>
        <end position="157"/>
    </location>
</feature>
<keyword evidence="5" id="KW-0028">Amino-acid biosynthesis</keyword>
<evidence type="ECO:0000256" key="10">
    <source>
        <dbReference type="ARBA" id="ARBA00023239"/>
    </source>
</evidence>